<evidence type="ECO:0000313" key="2">
    <source>
        <dbReference type="EMBL" id="RON45709.1"/>
    </source>
</evidence>
<dbReference type="Proteomes" id="UP000283627">
    <property type="component" value="Unassembled WGS sequence"/>
</dbReference>
<feature type="signal peptide" evidence="1">
    <location>
        <begin position="1"/>
        <end position="22"/>
    </location>
</feature>
<feature type="chain" id="PRO_5019004951" description="Sel1 repeat family protein" evidence="1">
    <location>
        <begin position="23"/>
        <end position="325"/>
    </location>
</feature>
<evidence type="ECO:0000313" key="3">
    <source>
        <dbReference type="Proteomes" id="UP000283627"/>
    </source>
</evidence>
<sequence>MNLKWLIPITVISYLCSGFALAQLSPEQATAKEQGLILYNQLKPSYATPFLSIAAEAGDHEAQYFLAESLRKKNHYMNPESQKWYEAAADQGDLYAMIQLGRNDDSLCKNLQNCAPVQKPAIEWLKQAQHIAKPKAENGDAESMYIMYELTVDKYWLKRAADAGHPIAQYWMGIAEKQGEGFFLPWQRQDSIEKWFKASAEGGYPKGMREYALLLSEKNDMEGYRKWNEKSALTGYVSTIFEYGSDLAHEPDLYGYPLDAVKGYALIYLLKELDGGGGMQADVKDQLQKISSKITPEQIAEAKSFAKTWKETHPPLSFFPEKLSR</sequence>
<dbReference type="AlphaFoldDB" id="A0A423K2T1"/>
<gene>
    <name evidence="2" type="ORF">BK665_29755</name>
</gene>
<protein>
    <recommendedName>
        <fullName evidence="4">Sel1 repeat family protein</fullName>
    </recommendedName>
</protein>
<dbReference type="OrthoDB" id="5587079at2"/>
<dbReference type="InterPro" id="IPR011990">
    <property type="entry name" value="TPR-like_helical_dom_sf"/>
</dbReference>
<evidence type="ECO:0008006" key="4">
    <source>
        <dbReference type="Google" id="ProtNLM"/>
    </source>
</evidence>
<evidence type="ECO:0000256" key="1">
    <source>
        <dbReference type="SAM" id="SignalP"/>
    </source>
</evidence>
<keyword evidence="1" id="KW-0732">Signal</keyword>
<dbReference type="InterPro" id="IPR053301">
    <property type="entry name" value="F-box_motif"/>
</dbReference>
<dbReference type="EMBL" id="MOBP01000025">
    <property type="protein sequence ID" value="RON45709.1"/>
    <property type="molecule type" value="Genomic_DNA"/>
</dbReference>
<proteinExistence type="predicted"/>
<reference evidence="2 3" key="1">
    <citation type="submission" date="2016-10" db="EMBL/GenBank/DDBJ databases">
        <title>Comparative genome analysis of multiple Pseudomonas spp. focuses on biocontrol and plant growth promoting traits.</title>
        <authorList>
            <person name="Tao X.-Y."/>
            <person name="Taylor C.G."/>
        </authorList>
    </citation>
    <scope>NUCLEOTIDE SEQUENCE [LARGE SCALE GENOMIC DNA]</scope>
    <source>
        <strain evidence="2 3">39A2</strain>
    </source>
</reference>
<dbReference type="Gene3D" id="1.25.40.10">
    <property type="entry name" value="Tetratricopeptide repeat domain"/>
    <property type="match status" value="1"/>
</dbReference>
<name>A0A423K2T1_9PSED</name>
<dbReference type="PANTHER" id="PTHR45088:SF1">
    <property type="entry name" value="OS04G0476000 PROTEIN"/>
    <property type="match status" value="1"/>
</dbReference>
<dbReference type="RefSeq" id="WP_123410474.1">
    <property type="nucleotide sequence ID" value="NZ_MOBP01000025.1"/>
</dbReference>
<organism evidence="2 3">
    <name type="scientific">Pseudomonas frederiksbergensis</name>
    <dbReference type="NCBI Taxonomy" id="104087"/>
    <lineage>
        <taxon>Bacteria</taxon>
        <taxon>Pseudomonadati</taxon>
        <taxon>Pseudomonadota</taxon>
        <taxon>Gammaproteobacteria</taxon>
        <taxon>Pseudomonadales</taxon>
        <taxon>Pseudomonadaceae</taxon>
        <taxon>Pseudomonas</taxon>
    </lineage>
</organism>
<dbReference type="PANTHER" id="PTHR45088">
    <property type="entry name" value="OSJNBA0022H21.17 PROTEIN"/>
    <property type="match status" value="1"/>
</dbReference>
<accession>A0A423K2T1</accession>
<dbReference type="SUPFAM" id="SSF81901">
    <property type="entry name" value="HCP-like"/>
    <property type="match status" value="2"/>
</dbReference>
<comment type="caution">
    <text evidence="2">The sequence shown here is derived from an EMBL/GenBank/DDBJ whole genome shotgun (WGS) entry which is preliminary data.</text>
</comment>